<dbReference type="RefSeq" id="XP_052124351.1">
    <property type="nucleotide sequence ID" value="XM_052268391.1"/>
</dbReference>
<name>A0A9C6WWL3_FRAOC</name>
<reference evidence="4" key="1">
    <citation type="submission" date="2025-08" db="UniProtKB">
        <authorList>
            <consortium name="RefSeq"/>
        </authorList>
    </citation>
    <scope>IDENTIFICATION</scope>
    <source>
        <tissue evidence="4">Whole organism</tissue>
    </source>
</reference>
<accession>A0A9C6WWL3</accession>
<protein>
    <submittedName>
        <fullName evidence="4">Uncharacterized protein LOC127749599</fullName>
    </submittedName>
</protein>
<evidence type="ECO:0000313" key="3">
    <source>
        <dbReference type="Proteomes" id="UP000504606"/>
    </source>
</evidence>
<keyword evidence="2" id="KW-0732">Signal</keyword>
<feature type="transmembrane region" description="Helical" evidence="1">
    <location>
        <begin position="89"/>
        <end position="108"/>
    </location>
</feature>
<keyword evidence="1" id="KW-0812">Transmembrane</keyword>
<keyword evidence="1" id="KW-1133">Transmembrane helix</keyword>
<evidence type="ECO:0000313" key="4">
    <source>
        <dbReference type="RefSeq" id="XP_052124351.1"/>
    </source>
</evidence>
<feature type="signal peptide" evidence="2">
    <location>
        <begin position="1"/>
        <end position="17"/>
    </location>
</feature>
<evidence type="ECO:0000256" key="1">
    <source>
        <dbReference type="SAM" id="Phobius"/>
    </source>
</evidence>
<dbReference type="GeneID" id="127749599"/>
<evidence type="ECO:0000256" key="2">
    <source>
        <dbReference type="SAM" id="SignalP"/>
    </source>
</evidence>
<feature type="transmembrane region" description="Helical" evidence="1">
    <location>
        <begin position="33"/>
        <end position="54"/>
    </location>
</feature>
<dbReference type="Proteomes" id="UP000504606">
    <property type="component" value="Unplaced"/>
</dbReference>
<dbReference type="AlphaFoldDB" id="A0A9C6WWL3"/>
<sequence length="119" mass="13528">MAPLYLCPLSLLSQLWGAVSWKAMELCYWLAKYQQTMAVVHQMLHLVIALGMVVPLHFTPWILFIFGISILTLSAYSEDVAEKLLQYTFVTFPTIQALTTTTLLSVMIRNTQERLCLSS</sequence>
<keyword evidence="1" id="KW-0472">Membrane</keyword>
<proteinExistence type="predicted"/>
<organism evidence="3 4">
    <name type="scientific">Frankliniella occidentalis</name>
    <name type="common">Western flower thrips</name>
    <name type="synonym">Euthrips occidentalis</name>
    <dbReference type="NCBI Taxonomy" id="133901"/>
    <lineage>
        <taxon>Eukaryota</taxon>
        <taxon>Metazoa</taxon>
        <taxon>Ecdysozoa</taxon>
        <taxon>Arthropoda</taxon>
        <taxon>Hexapoda</taxon>
        <taxon>Insecta</taxon>
        <taxon>Pterygota</taxon>
        <taxon>Neoptera</taxon>
        <taxon>Paraneoptera</taxon>
        <taxon>Thysanoptera</taxon>
        <taxon>Terebrantia</taxon>
        <taxon>Thripoidea</taxon>
        <taxon>Thripidae</taxon>
        <taxon>Frankliniella</taxon>
    </lineage>
</organism>
<dbReference type="KEGG" id="foc:127749599"/>
<keyword evidence="3" id="KW-1185">Reference proteome</keyword>
<feature type="chain" id="PRO_5039599605" evidence="2">
    <location>
        <begin position="18"/>
        <end position="119"/>
    </location>
</feature>
<gene>
    <name evidence="4" type="primary">LOC127749599</name>
</gene>